<accession>A0A5M6CGF7</accession>
<dbReference type="Pfam" id="PF10990">
    <property type="entry name" value="DUF2809"/>
    <property type="match status" value="1"/>
</dbReference>
<dbReference type="AlphaFoldDB" id="A0A5M6CGF7"/>
<keyword evidence="1" id="KW-1133">Transmembrane helix</keyword>
<comment type="caution">
    <text evidence="2">The sequence shown here is derived from an EMBL/GenBank/DDBJ whole genome shotgun (WGS) entry which is preliminary data.</text>
</comment>
<evidence type="ECO:0000256" key="1">
    <source>
        <dbReference type="SAM" id="Phobius"/>
    </source>
</evidence>
<feature type="transmembrane region" description="Helical" evidence="1">
    <location>
        <begin position="96"/>
        <end position="118"/>
    </location>
</feature>
<feature type="transmembrane region" description="Helical" evidence="1">
    <location>
        <begin position="27"/>
        <end position="45"/>
    </location>
</feature>
<keyword evidence="1" id="KW-0472">Membrane</keyword>
<gene>
    <name evidence="2" type="ORF">F0919_13345</name>
</gene>
<dbReference type="Proteomes" id="UP000323632">
    <property type="component" value="Unassembled WGS sequence"/>
</dbReference>
<dbReference type="EMBL" id="VWSH01000003">
    <property type="protein sequence ID" value="KAA5533520.1"/>
    <property type="molecule type" value="Genomic_DNA"/>
</dbReference>
<protein>
    <submittedName>
        <fullName evidence="2">DUF2809 domain-containing protein</fullName>
    </submittedName>
</protein>
<feature type="transmembrane region" description="Helical" evidence="1">
    <location>
        <begin position="57"/>
        <end position="76"/>
    </location>
</feature>
<keyword evidence="1" id="KW-0812">Transmembrane</keyword>
<keyword evidence="3" id="KW-1185">Reference proteome</keyword>
<reference evidence="2 3" key="1">
    <citation type="submission" date="2019-09" db="EMBL/GenBank/DDBJ databases">
        <title>Genome sequence and assembly of Taibaiella sp.</title>
        <authorList>
            <person name="Chhetri G."/>
        </authorList>
    </citation>
    <scope>NUCLEOTIDE SEQUENCE [LARGE SCALE GENOMIC DNA]</scope>
    <source>
        <strain evidence="2 3">KVB11</strain>
    </source>
</reference>
<sequence>MTKQKYKYAITILVIIVLGLLSRRTTVLPAATGDALYAAMMYFIVRFFMVRHKIKKIAIISLVICFMIECSQLYQVAWINNIRTTLPGRLILGQGFLWSDLLAYVSGVVIASLTDIVLKRNK</sequence>
<dbReference type="InterPro" id="IPR021257">
    <property type="entry name" value="DUF2809"/>
</dbReference>
<proteinExistence type="predicted"/>
<evidence type="ECO:0000313" key="3">
    <source>
        <dbReference type="Proteomes" id="UP000323632"/>
    </source>
</evidence>
<name>A0A5M6CGF7_9BACT</name>
<dbReference type="RefSeq" id="WP_150033267.1">
    <property type="nucleotide sequence ID" value="NZ_VWSH01000003.1"/>
</dbReference>
<feature type="transmembrane region" description="Helical" evidence="1">
    <location>
        <begin position="5"/>
        <end position="21"/>
    </location>
</feature>
<organism evidence="2 3">
    <name type="scientific">Taibaiella lutea</name>
    <dbReference type="NCBI Taxonomy" id="2608001"/>
    <lineage>
        <taxon>Bacteria</taxon>
        <taxon>Pseudomonadati</taxon>
        <taxon>Bacteroidota</taxon>
        <taxon>Chitinophagia</taxon>
        <taxon>Chitinophagales</taxon>
        <taxon>Chitinophagaceae</taxon>
        <taxon>Taibaiella</taxon>
    </lineage>
</organism>
<evidence type="ECO:0000313" key="2">
    <source>
        <dbReference type="EMBL" id="KAA5533520.1"/>
    </source>
</evidence>